<sequence length="60" mass="6976">YPTIRNFTGEVASKEVEVQITGDDGAVNNYKIYLRTYTLKDEANNLSHRGRWIIVKFEKI</sequence>
<gene>
    <name evidence="1" type="ORF">S01H4_54878</name>
</gene>
<comment type="caution">
    <text evidence="1">The sequence shown here is derived from an EMBL/GenBank/DDBJ whole genome shotgun (WGS) entry which is preliminary data.</text>
</comment>
<dbReference type="AlphaFoldDB" id="X1D7D8"/>
<protein>
    <submittedName>
        <fullName evidence="1">Uncharacterized protein</fullName>
    </submittedName>
</protein>
<proteinExistence type="predicted"/>
<accession>X1D7D8</accession>
<evidence type="ECO:0000313" key="1">
    <source>
        <dbReference type="EMBL" id="GAH16137.1"/>
    </source>
</evidence>
<reference evidence="1" key="1">
    <citation type="journal article" date="2014" name="Front. Microbiol.">
        <title>High frequency of phylogenetically diverse reductive dehalogenase-homologous genes in deep subseafloor sedimentary metagenomes.</title>
        <authorList>
            <person name="Kawai M."/>
            <person name="Futagami T."/>
            <person name="Toyoda A."/>
            <person name="Takaki Y."/>
            <person name="Nishi S."/>
            <person name="Hori S."/>
            <person name="Arai W."/>
            <person name="Tsubouchi T."/>
            <person name="Morono Y."/>
            <person name="Uchiyama I."/>
            <person name="Ito T."/>
            <person name="Fujiyama A."/>
            <person name="Inagaki F."/>
            <person name="Takami H."/>
        </authorList>
    </citation>
    <scope>NUCLEOTIDE SEQUENCE</scope>
    <source>
        <strain evidence="1">Expedition CK06-06</strain>
    </source>
</reference>
<name>X1D7D8_9ZZZZ</name>
<organism evidence="1">
    <name type="scientific">marine sediment metagenome</name>
    <dbReference type="NCBI Taxonomy" id="412755"/>
    <lineage>
        <taxon>unclassified sequences</taxon>
        <taxon>metagenomes</taxon>
        <taxon>ecological metagenomes</taxon>
    </lineage>
</organism>
<feature type="non-terminal residue" evidence="1">
    <location>
        <position position="1"/>
    </location>
</feature>
<dbReference type="EMBL" id="BART01031615">
    <property type="protein sequence ID" value="GAH16137.1"/>
    <property type="molecule type" value="Genomic_DNA"/>
</dbReference>